<dbReference type="EMBL" id="FWPT01000003">
    <property type="protein sequence ID" value="SMA42034.1"/>
    <property type="molecule type" value="Genomic_DNA"/>
</dbReference>
<evidence type="ECO:0000256" key="4">
    <source>
        <dbReference type="SAM" id="MobiDB-lite"/>
    </source>
</evidence>
<evidence type="ECO:0000259" key="5">
    <source>
        <dbReference type="SMART" id="SM00797"/>
    </source>
</evidence>
<dbReference type="InterPro" id="IPR029000">
    <property type="entry name" value="Cyclophilin-like_dom_sf"/>
</dbReference>
<dbReference type="PANTHER" id="PTHR43309:SF4">
    <property type="entry name" value="CARBOXYLTRANSFERASE DOMAIN-CONTAINING PROTEIN"/>
    <property type="match status" value="1"/>
</dbReference>
<dbReference type="AlphaFoldDB" id="A0A1X7AHM2"/>
<evidence type="ECO:0000256" key="2">
    <source>
        <dbReference type="ARBA" id="ARBA00022801"/>
    </source>
</evidence>
<proteinExistence type="predicted"/>
<dbReference type="PANTHER" id="PTHR43309">
    <property type="entry name" value="5-OXOPROLINASE SUBUNIT C"/>
    <property type="match status" value="1"/>
</dbReference>
<evidence type="ECO:0000256" key="3">
    <source>
        <dbReference type="ARBA" id="ARBA00022840"/>
    </source>
</evidence>
<keyword evidence="3" id="KW-0067">ATP-binding</keyword>
<dbReference type="Pfam" id="PF02626">
    <property type="entry name" value="CT_A_B"/>
    <property type="match status" value="1"/>
</dbReference>
<dbReference type="GO" id="GO:0005524">
    <property type="term" value="F:ATP binding"/>
    <property type="evidence" value="ECO:0007669"/>
    <property type="project" value="UniProtKB-KW"/>
</dbReference>
<dbReference type="SMART" id="SM00797">
    <property type="entry name" value="AHS2"/>
    <property type="match status" value="1"/>
</dbReference>
<feature type="domain" description="Carboxyltransferase" evidence="5">
    <location>
        <begin position="24"/>
        <end position="306"/>
    </location>
</feature>
<dbReference type="Proteomes" id="UP000196573">
    <property type="component" value="Unassembled WGS sequence"/>
</dbReference>
<dbReference type="Gene3D" id="2.40.100.10">
    <property type="entry name" value="Cyclophilin-like"/>
    <property type="match status" value="1"/>
</dbReference>
<dbReference type="InterPro" id="IPR052708">
    <property type="entry name" value="PxpC"/>
</dbReference>
<dbReference type="RefSeq" id="WP_087108254.1">
    <property type="nucleotide sequence ID" value="NZ_CBCSCN010000009.1"/>
</dbReference>
<evidence type="ECO:0000313" key="7">
    <source>
        <dbReference type="Proteomes" id="UP000196573"/>
    </source>
</evidence>
<evidence type="ECO:0000256" key="1">
    <source>
        <dbReference type="ARBA" id="ARBA00022741"/>
    </source>
</evidence>
<evidence type="ECO:0000313" key="6">
    <source>
        <dbReference type="EMBL" id="SMA42034.1"/>
    </source>
</evidence>
<dbReference type="OrthoDB" id="9768696at2"/>
<keyword evidence="2" id="KW-0378">Hydrolase</keyword>
<protein>
    <submittedName>
        <fullName evidence="6">KipI antagonist</fullName>
    </submittedName>
</protein>
<name>A0A1X7AHM2_9GAMM</name>
<dbReference type="InterPro" id="IPR003778">
    <property type="entry name" value="CT_A_B"/>
</dbReference>
<gene>
    <name evidence="6" type="primary">kipA</name>
    <name evidence="6" type="ORF">EHSB41UT_01379</name>
</gene>
<dbReference type="SUPFAM" id="SSF50891">
    <property type="entry name" value="Cyclophilin-like"/>
    <property type="match status" value="1"/>
</dbReference>
<keyword evidence="7" id="KW-1185">Reference proteome</keyword>
<reference evidence="6 7" key="1">
    <citation type="submission" date="2017-03" db="EMBL/GenBank/DDBJ databases">
        <authorList>
            <person name="Afonso C.L."/>
            <person name="Miller P.J."/>
            <person name="Scott M.A."/>
            <person name="Spackman E."/>
            <person name="Goraichik I."/>
            <person name="Dimitrov K.M."/>
            <person name="Suarez D.L."/>
            <person name="Swayne D.E."/>
        </authorList>
    </citation>
    <scope>NUCLEOTIDE SEQUENCE [LARGE SCALE GENOMIC DNA]</scope>
    <source>
        <strain evidence="6">SB41UT1</strain>
    </source>
</reference>
<dbReference type="NCBIfam" id="TIGR00724">
    <property type="entry name" value="urea_amlyse_rel"/>
    <property type="match status" value="1"/>
</dbReference>
<keyword evidence="1" id="KW-0547">Nucleotide-binding</keyword>
<accession>A0A1X7AHM2</accession>
<organism evidence="6 7">
    <name type="scientific">Parendozoicomonas haliclonae</name>
    <dbReference type="NCBI Taxonomy" id="1960125"/>
    <lineage>
        <taxon>Bacteria</taxon>
        <taxon>Pseudomonadati</taxon>
        <taxon>Pseudomonadota</taxon>
        <taxon>Gammaproteobacteria</taxon>
        <taxon>Oceanospirillales</taxon>
        <taxon>Endozoicomonadaceae</taxon>
        <taxon>Parendozoicomonas</taxon>
    </lineage>
</organism>
<sequence>MSFTVIDPGMLTLLQDYGRFGHQSSGYTQGGPMDEHAFLWANRLLHNPINTPQLEITIGQLVLEATSPTIIALTGADMQAKINDTPIPCWQTAELKTGDRLSFGFARDGLRTYLAVKGGFQITPVLDSVATVCREKIGGLTQAGSRIKAGDSLPYTSYQRNKQKPQRQVPAKYQPDYSAPLELRVIEGYQRDLFPESAVEQFYNSAYTISQNSDRMGFRLEGPALQGGPDGVVSEGIAYGAIQIPSDGQPIILMKDRQTIGGYPKLGCIAAMDAFRLSQCRPGTAVTFIKGDIDTIRQERLAMLQFFGINH</sequence>
<feature type="region of interest" description="Disordered" evidence="4">
    <location>
        <begin position="151"/>
        <end position="173"/>
    </location>
</feature>
<dbReference type="GO" id="GO:0016787">
    <property type="term" value="F:hydrolase activity"/>
    <property type="evidence" value="ECO:0007669"/>
    <property type="project" value="UniProtKB-KW"/>
</dbReference>